<evidence type="ECO:0000313" key="1">
    <source>
        <dbReference type="EMBL" id="MYL64389.1"/>
    </source>
</evidence>
<sequence>MFFTNESKTSWKINDIEISINMDQIVNAKHYENSGLVAYLAGEDANNPERLVIYSVEGKELFNIGKPNGYQFIYLTSHPKAEVAVVCGVVDIENSNEPWSDFYFGLSQETGKLEKLGVAR</sequence>
<dbReference type="EMBL" id="WMEY01000004">
    <property type="protein sequence ID" value="MYL64389.1"/>
    <property type="molecule type" value="Genomic_DNA"/>
</dbReference>
<proteinExistence type="predicted"/>
<dbReference type="RefSeq" id="WP_160919844.1">
    <property type="nucleotide sequence ID" value="NZ_WMEY01000004.1"/>
</dbReference>
<dbReference type="AlphaFoldDB" id="A0A845F0T0"/>
<accession>A0A845F0T0</accession>
<comment type="caution">
    <text evidence="1">The sequence shown here is derived from an EMBL/GenBank/DDBJ whole genome shotgun (WGS) entry which is preliminary data.</text>
</comment>
<evidence type="ECO:0000313" key="2">
    <source>
        <dbReference type="Proteomes" id="UP000447833"/>
    </source>
</evidence>
<name>A0A845F0T0_9BACL</name>
<dbReference type="Proteomes" id="UP000447833">
    <property type="component" value="Unassembled WGS sequence"/>
</dbReference>
<protein>
    <submittedName>
        <fullName evidence="1">Uncharacterized protein</fullName>
    </submittedName>
</protein>
<gene>
    <name evidence="1" type="ORF">GLW07_13615</name>
</gene>
<reference evidence="1 2" key="1">
    <citation type="submission" date="2019-11" db="EMBL/GenBank/DDBJ databases">
        <title>Genome sequences of 17 halophilic strains isolated from different environments.</title>
        <authorList>
            <person name="Furrow R.E."/>
        </authorList>
    </citation>
    <scope>NUCLEOTIDE SEQUENCE [LARGE SCALE GENOMIC DNA]</scope>
    <source>
        <strain evidence="1 2">22506_14_FS</strain>
    </source>
</reference>
<organism evidence="1 2">
    <name type="scientific">Guptibacillus hwajinpoensis</name>
    <dbReference type="NCBI Taxonomy" id="208199"/>
    <lineage>
        <taxon>Bacteria</taxon>
        <taxon>Bacillati</taxon>
        <taxon>Bacillota</taxon>
        <taxon>Bacilli</taxon>
        <taxon>Bacillales</taxon>
        <taxon>Guptibacillaceae</taxon>
        <taxon>Guptibacillus</taxon>
    </lineage>
</organism>